<proteinExistence type="inferred from homology"/>
<keyword evidence="4" id="KW-0378">Hydrolase</keyword>
<comment type="similarity">
    <text evidence="1 2">Belongs to the metallophosphoesterase superfamily. YfcE family.</text>
</comment>
<name>A0A9D1KKH8_9MOLU</name>
<dbReference type="GO" id="GO:0046872">
    <property type="term" value="F:metal ion binding"/>
    <property type="evidence" value="ECO:0007669"/>
    <property type="project" value="UniProtKB-KW"/>
</dbReference>
<dbReference type="InterPro" id="IPR029052">
    <property type="entry name" value="Metallo-depent_PP-like"/>
</dbReference>
<dbReference type="NCBIfam" id="NF006988">
    <property type="entry name" value="PRK09453.1"/>
    <property type="match status" value="1"/>
</dbReference>
<sequence>MKVLIVSDIHGSLDSALAIQRIFEEEKCEKIICLGDVLYHGPRNDLPPQYKPKEVIAILNQYADQIICVQGNCDAEVDQMVLDFPILPFYDATINDKTCHFEHGHHLKMDGHVAQMVFFGHTHIPQMEEKNDTIYWNPGSITLPKNGSKRSYLIWENHLITLKDIDGNELFSFHYE</sequence>
<dbReference type="EMBL" id="DVLF01000156">
    <property type="protein sequence ID" value="HIT50359.1"/>
    <property type="molecule type" value="Genomic_DNA"/>
</dbReference>
<evidence type="ECO:0000256" key="2">
    <source>
        <dbReference type="RuleBase" id="RU362039"/>
    </source>
</evidence>
<evidence type="ECO:0000313" key="5">
    <source>
        <dbReference type="Proteomes" id="UP000886758"/>
    </source>
</evidence>
<reference evidence="4" key="1">
    <citation type="submission" date="2020-10" db="EMBL/GenBank/DDBJ databases">
        <authorList>
            <person name="Gilroy R."/>
        </authorList>
    </citation>
    <scope>NUCLEOTIDE SEQUENCE</scope>
    <source>
        <strain evidence="4">ChiW17-6978</strain>
    </source>
</reference>
<accession>A0A9D1KKH8</accession>
<comment type="caution">
    <text evidence="4">The sequence shown here is derived from an EMBL/GenBank/DDBJ whole genome shotgun (WGS) entry which is preliminary data.</text>
</comment>
<dbReference type="Proteomes" id="UP000886758">
    <property type="component" value="Unassembled WGS sequence"/>
</dbReference>
<evidence type="ECO:0000259" key="3">
    <source>
        <dbReference type="Pfam" id="PF12850"/>
    </source>
</evidence>
<evidence type="ECO:0000256" key="1">
    <source>
        <dbReference type="ARBA" id="ARBA00008950"/>
    </source>
</evidence>
<dbReference type="InterPro" id="IPR024654">
    <property type="entry name" value="Calcineurin-like_PHP_lpxH"/>
</dbReference>
<dbReference type="EC" id="3.1.4.-" evidence="2"/>
<protein>
    <recommendedName>
        <fullName evidence="2">Phosphoesterase</fullName>
        <ecNumber evidence="2">3.1.4.-</ecNumber>
    </recommendedName>
</protein>
<dbReference type="SUPFAM" id="SSF56300">
    <property type="entry name" value="Metallo-dependent phosphatases"/>
    <property type="match status" value="1"/>
</dbReference>
<organism evidence="4 5">
    <name type="scientific">Candidatus Pelethenecus faecipullorum</name>
    <dbReference type="NCBI Taxonomy" id="2840900"/>
    <lineage>
        <taxon>Bacteria</taxon>
        <taxon>Bacillati</taxon>
        <taxon>Mycoplasmatota</taxon>
        <taxon>Mollicutes</taxon>
        <taxon>Candidatus Pelethenecus</taxon>
    </lineage>
</organism>
<evidence type="ECO:0000313" key="4">
    <source>
        <dbReference type="EMBL" id="HIT50359.1"/>
    </source>
</evidence>
<dbReference type="AlphaFoldDB" id="A0A9D1KKH8"/>
<dbReference type="PANTHER" id="PTHR11124">
    <property type="entry name" value="VACUOLAR SORTING PROTEIN VPS29"/>
    <property type="match status" value="1"/>
</dbReference>
<dbReference type="NCBIfam" id="TIGR00040">
    <property type="entry name" value="yfcE"/>
    <property type="match status" value="1"/>
</dbReference>
<feature type="domain" description="Calcineurin-like phosphoesterase" evidence="3">
    <location>
        <begin position="1"/>
        <end position="156"/>
    </location>
</feature>
<keyword evidence="2" id="KW-0479">Metal-binding</keyword>
<dbReference type="Gene3D" id="3.60.21.10">
    <property type="match status" value="1"/>
</dbReference>
<comment type="cofactor">
    <cofactor evidence="2">
        <name>a divalent metal cation</name>
        <dbReference type="ChEBI" id="CHEBI:60240"/>
    </cofactor>
</comment>
<dbReference type="Pfam" id="PF12850">
    <property type="entry name" value="Metallophos_2"/>
    <property type="match status" value="1"/>
</dbReference>
<gene>
    <name evidence="4" type="primary">yfcE</name>
    <name evidence="4" type="ORF">IAD46_04970</name>
</gene>
<dbReference type="InterPro" id="IPR000979">
    <property type="entry name" value="Phosphodiesterase_MJ0936/Vps29"/>
</dbReference>
<reference evidence="4" key="2">
    <citation type="journal article" date="2021" name="PeerJ">
        <title>Extensive microbial diversity within the chicken gut microbiome revealed by metagenomics and culture.</title>
        <authorList>
            <person name="Gilroy R."/>
            <person name="Ravi A."/>
            <person name="Getino M."/>
            <person name="Pursley I."/>
            <person name="Horton D.L."/>
            <person name="Alikhan N.F."/>
            <person name="Baker D."/>
            <person name="Gharbi K."/>
            <person name="Hall N."/>
            <person name="Watson M."/>
            <person name="Adriaenssens E.M."/>
            <person name="Foster-Nyarko E."/>
            <person name="Jarju S."/>
            <person name="Secka A."/>
            <person name="Antonio M."/>
            <person name="Oren A."/>
            <person name="Chaudhuri R.R."/>
            <person name="La Ragione R."/>
            <person name="Hildebrand F."/>
            <person name="Pallen M.J."/>
        </authorList>
    </citation>
    <scope>NUCLEOTIDE SEQUENCE</scope>
    <source>
        <strain evidence="4">ChiW17-6978</strain>
    </source>
</reference>
<dbReference type="GO" id="GO:0016787">
    <property type="term" value="F:hydrolase activity"/>
    <property type="evidence" value="ECO:0007669"/>
    <property type="project" value="UniProtKB-UniRule"/>
</dbReference>